<dbReference type="Proteomes" id="UP001139534">
    <property type="component" value="Unassembled WGS sequence"/>
</dbReference>
<protein>
    <submittedName>
        <fullName evidence="1">Uncharacterized protein</fullName>
    </submittedName>
</protein>
<evidence type="ECO:0000313" key="2">
    <source>
        <dbReference type="Proteomes" id="UP001139534"/>
    </source>
</evidence>
<keyword evidence="2" id="KW-1185">Reference proteome</keyword>
<dbReference type="RefSeq" id="WP_248550018.1">
    <property type="nucleotide sequence ID" value="NZ_JALPRK010000001.1"/>
</dbReference>
<sequence>MRNQRKPGNAIRLPGGIRLLLGFLCAVALMAVIGGCSLATERQKQLYDDEAELAQEGDTFTYVKRVGETSNESNTVSFSSFYGMETIWFIHASAKGNVNFLHQQEINGGRFKLLAIGPDREVTTLAEGDSEGKMELKVSPGTYRIKFVGNNAKGRVKTEIQADTGIRIVAADH</sequence>
<evidence type="ECO:0000313" key="1">
    <source>
        <dbReference type="EMBL" id="MCK8485773.1"/>
    </source>
</evidence>
<organism evidence="1 2">
    <name type="scientific">Paenibacillus mellifer</name>
    <dbReference type="NCBI Taxonomy" id="2937794"/>
    <lineage>
        <taxon>Bacteria</taxon>
        <taxon>Bacillati</taxon>
        <taxon>Bacillota</taxon>
        <taxon>Bacilli</taxon>
        <taxon>Bacillales</taxon>
        <taxon>Paenibacillaceae</taxon>
        <taxon>Paenibacillus</taxon>
    </lineage>
</organism>
<dbReference type="AlphaFoldDB" id="A0A9X1XVK4"/>
<accession>A0A9X1XVK4</accession>
<dbReference type="EMBL" id="JALPRK010000001">
    <property type="protein sequence ID" value="MCK8485773.1"/>
    <property type="molecule type" value="Genomic_DNA"/>
</dbReference>
<gene>
    <name evidence="1" type="ORF">M0651_01130</name>
</gene>
<name>A0A9X1XVK4_9BACL</name>
<reference evidence="1" key="1">
    <citation type="submission" date="2022-04" db="EMBL/GenBank/DDBJ databases">
        <authorList>
            <person name="Seo M.-J."/>
        </authorList>
    </citation>
    <scope>NUCLEOTIDE SEQUENCE</scope>
    <source>
        <strain evidence="1">MBLB2552</strain>
    </source>
</reference>
<proteinExistence type="predicted"/>
<comment type="caution">
    <text evidence="1">The sequence shown here is derived from an EMBL/GenBank/DDBJ whole genome shotgun (WGS) entry which is preliminary data.</text>
</comment>